<dbReference type="GO" id="GO:0006189">
    <property type="term" value="P:'de novo' IMP biosynthetic process"/>
    <property type="evidence" value="ECO:0007669"/>
    <property type="project" value="TreeGrafter"/>
</dbReference>
<dbReference type="Gene3D" id="3.40.140.20">
    <property type="match status" value="2"/>
</dbReference>
<organism evidence="1">
    <name type="scientific">Hirondellea gigas</name>
    <dbReference type="NCBI Taxonomy" id="1518452"/>
    <lineage>
        <taxon>Eukaryota</taxon>
        <taxon>Metazoa</taxon>
        <taxon>Ecdysozoa</taxon>
        <taxon>Arthropoda</taxon>
        <taxon>Crustacea</taxon>
        <taxon>Multicrustacea</taxon>
        <taxon>Malacostraca</taxon>
        <taxon>Eumalacostraca</taxon>
        <taxon>Peracarida</taxon>
        <taxon>Amphipoda</taxon>
        <taxon>Amphilochidea</taxon>
        <taxon>Lysianassida</taxon>
        <taxon>Lysianassidira</taxon>
        <taxon>Lysianassoidea</taxon>
        <taxon>Lysianassidae</taxon>
        <taxon>Hirondellea</taxon>
    </lineage>
</organism>
<dbReference type="InterPro" id="IPR002695">
    <property type="entry name" value="PurH-like"/>
</dbReference>
<dbReference type="FunFam" id="3.40.140.20:FF:000003">
    <property type="entry name" value="Bifunctional purine biosynthesis protein"/>
    <property type="match status" value="1"/>
</dbReference>
<dbReference type="EMBL" id="IACT01006881">
    <property type="protein sequence ID" value="LAC26003.1"/>
    <property type="molecule type" value="mRNA"/>
</dbReference>
<reference evidence="1" key="1">
    <citation type="submission" date="2017-11" db="EMBL/GenBank/DDBJ databases">
        <title>The sensing device of the deep-sea amphipod.</title>
        <authorList>
            <person name="Kobayashi H."/>
            <person name="Nagahama T."/>
            <person name="Arai W."/>
            <person name="Sasagawa Y."/>
            <person name="Umeda M."/>
            <person name="Hayashi T."/>
            <person name="Nikaido I."/>
            <person name="Watanabe H."/>
            <person name="Oguri K."/>
            <person name="Kitazato H."/>
            <person name="Fujioka K."/>
            <person name="Kido Y."/>
            <person name="Takami H."/>
        </authorList>
    </citation>
    <scope>NUCLEOTIDE SEQUENCE</scope>
    <source>
        <tissue evidence="1">Whole body</tissue>
    </source>
</reference>
<dbReference type="AlphaFoldDB" id="A0A6A7G7K5"/>
<dbReference type="GO" id="GO:0005829">
    <property type="term" value="C:cytosol"/>
    <property type="evidence" value="ECO:0007669"/>
    <property type="project" value="TreeGrafter"/>
</dbReference>
<sequence length="403" mass="44476">MACVDDVHETEYKCEFQLKYGVNPHQDQSHIWSMKDSSLPFKILNGKPGYINLMDALNAWQLVKELRESLNVPAAASFKHVSPAGAAIAVPLSDKLRETYELGDKELSESALAYIRARNADPKSSFGDFAALSDTVDLSTAMFIKTCVSDGIIAPGYDDDALAILSAKKGGKYIVLEADADYKAPDVEFREIFGVVFSQKRNQLLINEENSLQRIVTKNSEIPSGARRDLILAAIALKYTQSNSVGFALDGQMIGVGSGQQSRVDCVRLAGGKALVWYLRQHPRVLGLKFKKGTKKVARLNARIQFIEGEFTPPEHKAWALNFDEVPEPLTSEEKAEFLKKFRGVSLSSDAFFPFRDNIDQASRFGVSYILQAGGSVQDPSVIGACDEYDIAMALNGIRLFHH</sequence>
<protein>
    <submittedName>
        <fullName evidence="1">Bifunctional purine synthesis protein</fullName>
    </submittedName>
</protein>
<dbReference type="GO" id="GO:0003937">
    <property type="term" value="F:IMP cyclohydrolase activity"/>
    <property type="evidence" value="ECO:0007669"/>
    <property type="project" value="InterPro"/>
</dbReference>
<dbReference type="Gene3D" id="1.10.287.440">
    <property type="match status" value="1"/>
</dbReference>
<name>A0A6A7G7K5_9CRUS</name>
<dbReference type="InterPro" id="IPR016193">
    <property type="entry name" value="Cytidine_deaminase-like"/>
</dbReference>
<dbReference type="Pfam" id="PF01808">
    <property type="entry name" value="AICARFT_IMPCHas"/>
    <property type="match status" value="1"/>
</dbReference>
<dbReference type="SUPFAM" id="SSF53927">
    <property type="entry name" value="Cytidine deaminase-like"/>
    <property type="match status" value="1"/>
</dbReference>
<dbReference type="NCBIfam" id="NF005492">
    <property type="entry name" value="PRK07106.1"/>
    <property type="match status" value="1"/>
</dbReference>
<accession>A0A6A7G7K5</accession>
<dbReference type="InterPro" id="IPR024050">
    <property type="entry name" value="AICAR_Tfase_insert_dom_sf"/>
</dbReference>
<dbReference type="GO" id="GO:0004643">
    <property type="term" value="F:phosphoribosylaminoimidazolecarboxamide formyltransferase activity"/>
    <property type="evidence" value="ECO:0007669"/>
    <property type="project" value="InterPro"/>
</dbReference>
<evidence type="ECO:0000313" key="1">
    <source>
        <dbReference type="EMBL" id="LAC26003.1"/>
    </source>
</evidence>
<proteinExistence type="evidence at transcript level"/>
<dbReference type="PANTHER" id="PTHR11692">
    <property type="entry name" value="BIFUNCTIONAL PURINE BIOSYNTHESIS PROTEIN PURH"/>
    <property type="match status" value="1"/>
</dbReference>
<dbReference type="SMART" id="SM00798">
    <property type="entry name" value="AICARFT_IMPCHas"/>
    <property type="match status" value="1"/>
</dbReference>
<dbReference type="PANTHER" id="PTHR11692:SF0">
    <property type="entry name" value="BIFUNCTIONAL PURINE BIOSYNTHESIS PROTEIN ATIC"/>
    <property type="match status" value="1"/>
</dbReference>
<dbReference type="InterPro" id="IPR024051">
    <property type="entry name" value="AICAR_Tfase_dup_dom_sf"/>
</dbReference>